<reference evidence="2" key="2">
    <citation type="submission" date="2016-06" db="EMBL/GenBank/DDBJ databases">
        <title>The genome of a short-lived fish provides insights into sex chromosome evolution and the genetic control of aging.</title>
        <authorList>
            <person name="Reichwald K."/>
            <person name="Felder M."/>
            <person name="Petzold A."/>
            <person name="Koch P."/>
            <person name="Groth M."/>
            <person name="Platzer M."/>
        </authorList>
    </citation>
    <scope>NUCLEOTIDE SEQUENCE</scope>
    <source>
        <tissue evidence="2">Brain</tissue>
    </source>
</reference>
<evidence type="ECO:0000256" key="1">
    <source>
        <dbReference type="SAM" id="MobiDB-lite"/>
    </source>
</evidence>
<reference evidence="2" key="1">
    <citation type="submission" date="2016-05" db="EMBL/GenBank/DDBJ databases">
        <authorList>
            <person name="Lavstsen T."/>
            <person name="Jespersen J.S."/>
        </authorList>
    </citation>
    <scope>NUCLEOTIDE SEQUENCE</scope>
    <source>
        <tissue evidence="2">Brain</tissue>
    </source>
</reference>
<feature type="non-terminal residue" evidence="2">
    <location>
        <position position="93"/>
    </location>
</feature>
<name>A0A1A8LFX7_9TELE</name>
<feature type="region of interest" description="Disordered" evidence="1">
    <location>
        <begin position="22"/>
        <end position="41"/>
    </location>
</feature>
<feature type="non-terminal residue" evidence="2">
    <location>
        <position position="1"/>
    </location>
</feature>
<proteinExistence type="predicted"/>
<sequence>PPALQRSPSLLGYFGFLRSAPSHHLSPSQPSRSARPDLPPSLSSPVILETVSLHSPRSFPACCTVTHHYLCHRTLLDPPDLRPSSSSSSNLHK</sequence>
<organism evidence="2">
    <name type="scientific">Nothobranchius pienaari</name>
    <dbReference type="NCBI Taxonomy" id="704102"/>
    <lineage>
        <taxon>Eukaryota</taxon>
        <taxon>Metazoa</taxon>
        <taxon>Chordata</taxon>
        <taxon>Craniata</taxon>
        <taxon>Vertebrata</taxon>
        <taxon>Euteleostomi</taxon>
        <taxon>Actinopterygii</taxon>
        <taxon>Neopterygii</taxon>
        <taxon>Teleostei</taxon>
        <taxon>Neoteleostei</taxon>
        <taxon>Acanthomorphata</taxon>
        <taxon>Ovalentaria</taxon>
        <taxon>Atherinomorphae</taxon>
        <taxon>Cyprinodontiformes</taxon>
        <taxon>Nothobranchiidae</taxon>
        <taxon>Nothobranchius</taxon>
    </lineage>
</organism>
<protein>
    <submittedName>
        <fullName evidence="2">Uncharacterized protein</fullName>
    </submittedName>
</protein>
<dbReference type="EMBL" id="HAEF01006115">
    <property type="protein sequence ID" value="SBR43497.1"/>
    <property type="molecule type" value="Transcribed_RNA"/>
</dbReference>
<dbReference type="AlphaFoldDB" id="A0A1A8LFX7"/>
<gene>
    <name evidence="2" type="primary">Nfu_g_1_018252</name>
</gene>
<evidence type="ECO:0000313" key="2">
    <source>
        <dbReference type="EMBL" id="SBR43497.1"/>
    </source>
</evidence>
<accession>A0A1A8LFX7</accession>